<proteinExistence type="predicted"/>
<organism evidence="1 2">
    <name type="scientific">Pseudoalteromonas phenolica</name>
    <dbReference type="NCBI Taxonomy" id="161398"/>
    <lineage>
        <taxon>Bacteria</taxon>
        <taxon>Pseudomonadati</taxon>
        <taxon>Pseudomonadota</taxon>
        <taxon>Gammaproteobacteria</taxon>
        <taxon>Alteromonadales</taxon>
        <taxon>Pseudoalteromonadaceae</taxon>
        <taxon>Pseudoalteromonas</taxon>
    </lineage>
</organism>
<dbReference type="STRING" id="161398.PP2015_3649"/>
<dbReference type="InterPro" id="IPR000801">
    <property type="entry name" value="Esterase-like"/>
</dbReference>
<dbReference type="RefSeq" id="WP_058032005.1">
    <property type="nucleotide sequence ID" value="NZ_CP013188.1"/>
</dbReference>
<dbReference type="KEGG" id="pphe:PP2015_3649"/>
<reference evidence="1 2" key="1">
    <citation type="submission" date="2015-11" db="EMBL/GenBank/DDBJ databases">
        <authorList>
            <person name="Zhang Y."/>
            <person name="Guo Z."/>
        </authorList>
    </citation>
    <scope>NUCLEOTIDE SEQUENCE [LARGE SCALE GENOMIC DNA]</scope>
    <source>
        <strain evidence="1 2">KCTC 12086</strain>
    </source>
</reference>
<evidence type="ECO:0000313" key="2">
    <source>
        <dbReference type="Proteomes" id="UP000061457"/>
    </source>
</evidence>
<dbReference type="InterPro" id="IPR029058">
    <property type="entry name" value="AB_hydrolase_fold"/>
</dbReference>
<dbReference type="PANTHER" id="PTHR48098">
    <property type="entry name" value="ENTEROCHELIN ESTERASE-RELATED"/>
    <property type="match status" value="1"/>
</dbReference>
<dbReference type="Proteomes" id="UP000061457">
    <property type="component" value="Chromosome II"/>
</dbReference>
<sequence>MFKKIKSNKKSWLLGSALLAAVGFSGFKAYQYNKYYMSDFEDRVIESQVLNESRKIFIRLPENYSADKQYPLIIRSDGNFNLARWDTVLDEFAEQKTYPEAILVSIPNQFWTNTRNRDLVPPYARRDVNIEPRPASDNNPEIFGKADLFLSFIETEVLPYMDKHYSLSGERILSGFSAGGSFVIYTMVTKPDLFNGYFAFSPAAWYDGSVVVEQFRKDIQQLAGKPKFFYLSLGEQEKINEIMTGAFNGLIEVLEQDAPENLTWRHSFSLGAGHNENPVMSVPKALSGYQAFRTTHL</sequence>
<dbReference type="InterPro" id="IPR050583">
    <property type="entry name" value="Mycobacterial_A85_antigen"/>
</dbReference>
<evidence type="ECO:0008006" key="3">
    <source>
        <dbReference type="Google" id="ProtNLM"/>
    </source>
</evidence>
<dbReference type="OrthoDB" id="9801844at2"/>
<dbReference type="PATRIC" id="fig|161398.10.peg.3728"/>
<dbReference type="AlphaFoldDB" id="A0A0S2K711"/>
<protein>
    <recommendedName>
        <fullName evidence="3">Alpha/beta hydrolase</fullName>
    </recommendedName>
</protein>
<dbReference type="PANTHER" id="PTHR48098:SF6">
    <property type="entry name" value="FERRI-BACILLIBACTIN ESTERASE BESA"/>
    <property type="match status" value="1"/>
</dbReference>
<name>A0A0S2K711_9GAMM</name>
<dbReference type="EMBL" id="CP013188">
    <property type="protein sequence ID" value="ALO44123.1"/>
    <property type="molecule type" value="Genomic_DNA"/>
</dbReference>
<dbReference type="Pfam" id="PF00756">
    <property type="entry name" value="Esterase"/>
    <property type="match status" value="1"/>
</dbReference>
<dbReference type="SUPFAM" id="SSF53474">
    <property type="entry name" value="alpha/beta-Hydrolases"/>
    <property type="match status" value="1"/>
</dbReference>
<keyword evidence="2" id="KW-1185">Reference proteome</keyword>
<accession>A0A0S2K711</accession>
<evidence type="ECO:0000313" key="1">
    <source>
        <dbReference type="EMBL" id="ALO44123.1"/>
    </source>
</evidence>
<gene>
    <name evidence="1" type="ORF">PP2015_3649</name>
</gene>
<dbReference type="Gene3D" id="3.40.50.1820">
    <property type="entry name" value="alpha/beta hydrolase"/>
    <property type="match status" value="1"/>
</dbReference>